<dbReference type="SUPFAM" id="SSF103473">
    <property type="entry name" value="MFS general substrate transporter"/>
    <property type="match status" value="1"/>
</dbReference>
<dbReference type="AlphaFoldDB" id="A0AAD7C603"/>
<reference evidence="12" key="1">
    <citation type="submission" date="2023-03" db="EMBL/GenBank/DDBJ databases">
        <title>Massive genome expansion in bonnet fungi (Mycena s.s.) driven by repeated elements and novel gene families across ecological guilds.</title>
        <authorList>
            <consortium name="Lawrence Berkeley National Laboratory"/>
            <person name="Harder C.B."/>
            <person name="Miyauchi S."/>
            <person name="Viragh M."/>
            <person name="Kuo A."/>
            <person name="Thoen E."/>
            <person name="Andreopoulos B."/>
            <person name="Lu D."/>
            <person name="Skrede I."/>
            <person name="Drula E."/>
            <person name="Henrissat B."/>
            <person name="Morin E."/>
            <person name="Kohler A."/>
            <person name="Barry K."/>
            <person name="LaButti K."/>
            <person name="Morin E."/>
            <person name="Salamov A."/>
            <person name="Lipzen A."/>
            <person name="Mereny Z."/>
            <person name="Hegedus B."/>
            <person name="Baldrian P."/>
            <person name="Stursova M."/>
            <person name="Weitz H."/>
            <person name="Taylor A."/>
            <person name="Grigoriev I.V."/>
            <person name="Nagy L.G."/>
            <person name="Martin F."/>
            <person name="Kauserud H."/>
        </authorList>
    </citation>
    <scope>NUCLEOTIDE SEQUENCE</scope>
    <source>
        <strain evidence="12">9284</strain>
    </source>
</reference>
<feature type="transmembrane region" description="Helical" evidence="10">
    <location>
        <begin position="69"/>
        <end position="91"/>
    </location>
</feature>
<evidence type="ECO:0000256" key="5">
    <source>
        <dbReference type="ARBA" id="ARBA00022989"/>
    </source>
</evidence>
<dbReference type="PROSITE" id="PS50850">
    <property type="entry name" value="MFS"/>
    <property type="match status" value="1"/>
</dbReference>
<dbReference type="EMBL" id="JARKIF010000005">
    <property type="protein sequence ID" value="KAJ7639563.1"/>
    <property type="molecule type" value="Genomic_DNA"/>
</dbReference>
<dbReference type="Gene3D" id="1.20.1250.20">
    <property type="entry name" value="MFS general substrate transporter like domains"/>
    <property type="match status" value="2"/>
</dbReference>
<evidence type="ECO:0000256" key="1">
    <source>
        <dbReference type="ARBA" id="ARBA00004141"/>
    </source>
</evidence>
<evidence type="ECO:0000256" key="8">
    <source>
        <dbReference type="RuleBase" id="RU003346"/>
    </source>
</evidence>
<feature type="transmembrane region" description="Helical" evidence="10">
    <location>
        <begin position="164"/>
        <end position="186"/>
    </location>
</feature>
<evidence type="ECO:0000256" key="10">
    <source>
        <dbReference type="SAM" id="Phobius"/>
    </source>
</evidence>
<feature type="domain" description="Major facilitator superfamily (MFS) profile" evidence="11">
    <location>
        <begin position="36"/>
        <end position="468"/>
    </location>
</feature>
<sequence>MEFEPRPRIQLQVSSSSTAPLVRVFKNNKISHYVWASLFTALGGFLWGFDTGSIGPIIVMPQFEEQFGTLSATVQGLFVSSIIATAALASFGSGALSDRISRTYTIALGSFIFAIGCAIACSAKALPQLFIGRCITGFGQGIYVSSITVYMAEISPASKRGRAMATVQLFNTAGIAAGYFTCFGTIKHAGSISWRLPLGLQAVVAIVLAIGTPFFEHSPHWLLSVGRSRDAEAAALRLGLQLAEVRKEDEVSTATPSEPCKRSLVSQVKELFATDVRFRTLFGLFLMSMQQASGIDAVLYYAPVLFKQAGLSTTTATFLASGVSGIVMVVLTALSQGFQDKWSRRTQMIGGGSVISACMLLMGSLYASDAAQTQAGKRTLIALIYLFIAAFVSSWALVTRVIASEIQPKRTRAAATSLAQCANWAVNWVIAFSTPLFLQRSSSGPYFLFGACTLLTVLVCVVLQPETKGLSLETLDQGFEDTKLQKAVKRYFGGGGGSEAGQSTGIELVSRPTNM</sequence>
<dbReference type="PROSITE" id="PS00217">
    <property type="entry name" value="SUGAR_TRANSPORT_2"/>
    <property type="match status" value="1"/>
</dbReference>
<dbReference type="GO" id="GO:0016020">
    <property type="term" value="C:membrane"/>
    <property type="evidence" value="ECO:0007669"/>
    <property type="project" value="UniProtKB-SubCell"/>
</dbReference>
<dbReference type="Proteomes" id="UP001221142">
    <property type="component" value="Unassembled WGS sequence"/>
</dbReference>
<dbReference type="InterPro" id="IPR020846">
    <property type="entry name" value="MFS_dom"/>
</dbReference>
<evidence type="ECO:0000259" key="11">
    <source>
        <dbReference type="PROSITE" id="PS50850"/>
    </source>
</evidence>
<dbReference type="NCBIfam" id="TIGR00879">
    <property type="entry name" value="SP"/>
    <property type="match status" value="1"/>
</dbReference>
<feature type="compositionally biased region" description="Polar residues" evidence="9">
    <location>
        <begin position="500"/>
        <end position="515"/>
    </location>
</feature>
<feature type="transmembrane region" description="Helical" evidence="10">
    <location>
        <begin position="346"/>
        <end position="367"/>
    </location>
</feature>
<feature type="transmembrane region" description="Helical" evidence="10">
    <location>
        <begin position="281"/>
        <end position="302"/>
    </location>
</feature>
<feature type="transmembrane region" description="Helical" evidence="10">
    <location>
        <begin position="103"/>
        <end position="123"/>
    </location>
</feature>
<dbReference type="InterPro" id="IPR003663">
    <property type="entry name" value="Sugar/inositol_transpt"/>
</dbReference>
<keyword evidence="4 10" id="KW-0812">Transmembrane</keyword>
<evidence type="ECO:0000256" key="2">
    <source>
        <dbReference type="ARBA" id="ARBA00010992"/>
    </source>
</evidence>
<dbReference type="GO" id="GO:0005351">
    <property type="term" value="F:carbohydrate:proton symporter activity"/>
    <property type="evidence" value="ECO:0007669"/>
    <property type="project" value="TreeGrafter"/>
</dbReference>
<feature type="transmembrane region" description="Helical" evidence="10">
    <location>
        <begin position="444"/>
        <end position="463"/>
    </location>
</feature>
<dbReference type="InterPro" id="IPR005828">
    <property type="entry name" value="MFS_sugar_transport-like"/>
</dbReference>
<name>A0AAD7C603_9AGAR</name>
<evidence type="ECO:0000256" key="9">
    <source>
        <dbReference type="SAM" id="MobiDB-lite"/>
    </source>
</evidence>
<dbReference type="FunFam" id="1.20.1250.20:FF:000134">
    <property type="entry name" value="MFS sugar transporter protein"/>
    <property type="match status" value="1"/>
</dbReference>
<dbReference type="PRINTS" id="PR00171">
    <property type="entry name" value="SUGRTRNSPORT"/>
</dbReference>
<evidence type="ECO:0000313" key="13">
    <source>
        <dbReference type="Proteomes" id="UP001221142"/>
    </source>
</evidence>
<comment type="similarity">
    <text evidence="2 8">Belongs to the major facilitator superfamily. Sugar transporter (TC 2.A.1.1) family.</text>
</comment>
<dbReference type="InterPro" id="IPR036259">
    <property type="entry name" value="MFS_trans_sf"/>
</dbReference>
<feature type="transmembrane region" description="Helical" evidence="10">
    <location>
        <begin position="379"/>
        <end position="403"/>
    </location>
</feature>
<dbReference type="PANTHER" id="PTHR48022:SF2">
    <property type="entry name" value="PLASTIDIC GLUCOSE TRANSPORTER 4"/>
    <property type="match status" value="1"/>
</dbReference>
<keyword evidence="3 8" id="KW-0813">Transport</keyword>
<keyword evidence="13" id="KW-1185">Reference proteome</keyword>
<feature type="transmembrane region" description="Helical" evidence="10">
    <location>
        <begin position="314"/>
        <end position="334"/>
    </location>
</feature>
<feature type="region of interest" description="Disordered" evidence="9">
    <location>
        <begin position="496"/>
        <end position="515"/>
    </location>
</feature>
<keyword evidence="5 10" id="KW-1133">Transmembrane helix</keyword>
<evidence type="ECO:0000256" key="4">
    <source>
        <dbReference type="ARBA" id="ARBA00022692"/>
    </source>
</evidence>
<feature type="transmembrane region" description="Helical" evidence="10">
    <location>
        <begin position="30"/>
        <end position="49"/>
    </location>
</feature>
<comment type="catalytic activity">
    <reaction evidence="7">
        <text>myo-inositol(out) + H(+)(out) = myo-inositol(in) + H(+)(in)</text>
        <dbReference type="Rhea" id="RHEA:60364"/>
        <dbReference type="ChEBI" id="CHEBI:15378"/>
        <dbReference type="ChEBI" id="CHEBI:17268"/>
    </reaction>
</comment>
<evidence type="ECO:0000256" key="3">
    <source>
        <dbReference type="ARBA" id="ARBA00022448"/>
    </source>
</evidence>
<evidence type="ECO:0000256" key="6">
    <source>
        <dbReference type="ARBA" id="ARBA00023136"/>
    </source>
</evidence>
<keyword evidence="6 10" id="KW-0472">Membrane</keyword>
<dbReference type="InterPro" id="IPR005829">
    <property type="entry name" value="Sugar_transporter_CS"/>
</dbReference>
<feature type="transmembrane region" description="Helical" evidence="10">
    <location>
        <begin position="198"/>
        <end position="215"/>
    </location>
</feature>
<protein>
    <submittedName>
        <fullName evidence="12">General substrate transporter</fullName>
    </submittedName>
</protein>
<evidence type="ECO:0000313" key="12">
    <source>
        <dbReference type="EMBL" id="KAJ7639563.1"/>
    </source>
</evidence>
<proteinExistence type="inferred from homology"/>
<comment type="subcellular location">
    <subcellularLocation>
        <location evidence="1">Membrane</location>
        <topology evidence="1">Multi-pass membrane protein</topology>
    </subcellularLocation>
</comment>
<comment type="caution">
    <text evidence="12">The sequence shown here is derived from an EMBL/GenBank/DDBJ whole genome shotgun (WGS) entry which is preliminary data.</text>
</comment>
<evidence type="ECO:0000256" key="7">
    <source>
        <dbReference type="ARBA" id="ARBA00049119"/>
    </source>
</evidence>
<gene>
    <name evidence="12" type="ORF">FB45DRAFT_788349</name>
</gene>
<dbReference type="PANTHER" id="PTHR48022">
    <property type="entry name" value="PLASTIDIC GLUCOSE TRANSPORTER 4"/>
    <property type="match status" value="1"/>
</dbReference>
<accession>A0AAD7C603</accession>
<organism evidence="12 13">
    <name type="scientific">Roridomyces roridus</name>
    <dbReference type="NCBI Taxonomy" id="1738132"/>
    <lineage>
        <taxon>Eukaryota</taxon>
        <taxon>Fungi</taxon>
        <taxon>Dikarya</taxon>
        <taxon>Basidiomycota</taxon>
        <taxon>Agaricomycotina</taxon>
        <taxon>Agaricomycetes</taxon>
        <taxon>Agaricomycetidae</taxon>
        <taxon>Agaricales</taxon>
        <taxon>Marasmiineae</taxon>
        <taxon>Mycenaceae</taxon>
        <taxon>Roridomyces</taxon>
    </lineage>
</organism>
<dbReference type="Pfam" id="PF00083">
    <property type="entry name" value="Sugar_tr"/>
    <property type="match status" value="1"/>
</dbReference>
<dbReference type="InterPro" id="IPR050360">
    <property type="entry name" value="MFS_Sugar_Transporters"/>
</dbReference>